<evidence type="ECO:0000256" key="2">
    <source>
        <dbReference type="RuleBase" id="RU000461"/>
    </source>
</evidence>
<dbReference type="Pfam" id="PF00067">
    <property type="entry name" value="p450"/>
    <property type="match status" value="1"/>
</dbReference>
<keyword evidence="2" id="KW-0479">Metal-binding</keyword>
<keyword evidence="2" id="KW-0349">Heme</keyword>
<comment type="similarity">
    <text evidence="1 2">Belongs to the cytochrome P450 family.</text>
</comment>
<dbReference type="Proteomes" id="UP000270343">
    <property type="component" value="Unassembled WGS sequence"/>
</dbReference>
<dbReference type="InterPro" id="IPR017972">
    <property type="entry name" value="Cyt_P450_CS"/>
</dbReference>
<dbReference type="GO" id="GO:0004497">
    <property type="term" value="F:monooxygenase activity"/>
    <property type="evidence" value="ECO:0007669"/>
    <property type="project" value="UniProtKB-KW"/>
</dbReference>
<name>A0A3B0AJF3_9ACTN</name>
<reference evidence="3 4" key="1">
    <citation type="journal article" date="2015" name="Antonie Van Leeuwenhoek">
        <title>Streptomyces klenkii sp. nov., isolated from deep marine sediment.</title>
        <authorList>
            <person name="Veyisoglu A."/>
            <person name="Sahin N."/>
        </authorList>
    </citation>
    <scope>NUCLEOTIDE SEQUENCE [LARGE SCALE GENOMIC DNA]</scope>
    <source>
        <strain evidence="3 4">KCTC 29202</strain>
    </source>
</reference>
<dbReference type="PANTHER" id="PTHR46696:SF1">
    <property type="entry name" value="CYTOCHROME P450 YJIB-RELATED"/>
    <property type="match status" value="1"/>
</dbReference>
<evidence type="ECO:0000256" key="1">
    <source>
        <dbReference type="ARBA" id="ARBA00010617"/>
    </source>
</evidence>
<sequence>MTTPYPGCPAHAPGTITGHATGGFHTAYAHLRREHPVYHDRELGLWVVSRHRDIDEVLRDRHRIFTPAHSYDPVQPTDPEAARIYTGVQDVPVAASTDPPVHTRYRDALTAVWPTSALQLAPWHTHIEKRAQEAAKAFAARPTRSGELTADFARPLTARIMSDLIGVAPDNEPCVIDGSAGMADLLWSFQPPAEQQRCAQAVLDLWNHCSHLVGRRRSEPRDDLTTAWIDHRDEHGAALTDAEIASTLMEVLTTNAETLGLLIVTGLRHLLTGDGYRRLAQHPQEAPAAVEETLRMDPPLIGWIRTTTRPVTLAGTDLPAGSRLLLLMHAAAHDEDHGVRDTLTFDHRRRDTPPTLAFGAGVHYCPGAQYTRLVAQHALTALTQALPDLTLTVETPASRPLNLILRRPMALEVAW</sequence>
<protein>
    <submittedName>
        <fullName evidence="3">Cytochrome P450</fullName>
    </submittedName>
</protein>
<dbReference type="InterPro" id="IPR002397">
    <property type="entry name" value="Cyt_P450_B"/>
</dbReference>
<organism evidence="3 4">
    <name type="scientific">Streptomyces klenkii</name>
    <dbReference type="NCBI Taxonomy" id="1420899"/>
    <lineage>
        <taxon>Bacteria</taxon>
        <taxon>Bacillati</taxon>
        <taxon>Actinomycetota</taxon>
        <taxon>Actinomycetes</taxon>
        <taxon>Kitasatosporales</taxon>
        <taxon>Streptomycetaceae</taxon>
        <taxon>Streptomyces</taxon>
    </lineage>
</organism>
<dbReference type="EMBL" id="RBAM01000028">
    <property type="protein sequence ID" value="RKN60790.1"/>
    <property type="molecule type" value="Genomic_DNA"/>
</dbReference>
<dbReference type="InterPro" id="IPR001128">
    <property type="entry name" value="Cyt_P450"/>
</dbReference>
<dbReference type="RefSeq" id="WP_120759680.1">
    <property type="nucleotide sequence ID" value="NZ_RBAM01000028.1"/>
</dbReference>
<dbReference type="GO" id="GO:0005506">
    <property type="term" value="F:iron ion binding"/>
    <property type="evidence" value="ECO:0007669"/>
    <property type="project" value="InterPro"/>
</dbReference>
<dbReference type="PROSITE" id="PS00086">
    <property type="entry name" value="CYTOCHROME_P450"/>
    <property type="match status" value="1"/>
</dbReference>
<dbReference type="PANTHER" id="PTHR46696">
    <property type="entry name" value="P450, PUTATIVE (EUROFUNG)-RELATED"/>
    <property type="match status" value="1"/>
</dbReference>
<dbReference type="PRINTS" id="PR00359">
    <property type="entry name" value="BP450"/>
</dbReference>
<comment type="caution">
    <text evidence="3">The sequence shown here is derived from an EMBL/GenBank/DDBJ whole genome shotgun (WGS) entry which is preliminary data.</text>
</comment>
<keyword evidence="2" id="KW-0560">Oxidoreductase</keyword>
<dbReference type="GO" id="GO:0020037">
    <property type="term" value="F:heme binding"/>
    <property type="evidence" value="ECO:0007669"/>
    <property type="project" value="InterPro"/>
</dbReference>
<dbReference type="GO" id="GO:0016705">
    <property type="term" value="F:oxidoreductase activity, acting on paired donors, with incorporation or reduction of molecular oxygen"/>
    <property type="evidence" value="ECO:0007669"/>
    <property type="project" value="InterPro"/>
</dbReference>
<evidence type="ECO:0000313" key="3">
    <source>
        <dbReference type="EMBL" id="RKN60790.1"/>
    </source>
</evidence>
<dbReference type="OrthoDB" id="502624at2"/>
<keyword evidence="4" id="KW-1185">Reference proteome</keyword>
<keyword evidence="2" id="KW-0408">Iron</keyword>
<dbReference type="InterPro" id="IPR036396">
    <property type="entry name" value="Cyt_P450_sf"/>
</dbReference>
<dbReference type="AlphaFoldDB" id="A0A3B0AJF3"/>
<dbReference type="Gene3D" id="1.10.630.10">
    <property type="entry name" value="Cytochrome P450"/>
    <property type="match status" value="1"/>
</dbReference>
<keyword evidence="2" id="KW-0503">Monooxygenase</keyword>
<proteinExistence type="inferred from homology"/>
<accession>A0A3B0AJF3</accession>
<dbReference type="SUPFAM" id="SSF48264">
    <property type="entry name" value="Cytochrome P450"/>
    <property type="match status" value="1"/>
</dbReference>
<evidence type="ECO:0000313" key="4">
    <source>
        <dbReference type="Proteomes" id="UP000270343"/>
    </source>
</evidence>
<gene>
    <name evidence="3" type="ORF">D7231_32780</name>
</gene>